<protein>
    <submittedName>
        <fullName evidence="1">AAA family ATPase</fullName>
    </submittedName>
</protein>
<gene>
    <name evidence="1" type="ORF">ABOD76_13945</name>
</gene>
<accession>A0AAU7U7T8</accession>
<dbReference type="Gene3D" id="3.40.50.300">
    <property type="entry name" value="P-loop containing nucleotide triphosphate hydrolases"/>
    <property type="match status" value="1"/>
</dbReference>
<reference evidence="1" key="1">
    <citation type="submission" date="2024-06" db="EMBL/GenBank/DDBJ databases">
        <title>Draft Genome Sequence of Deinococcus sonorensis Type Strain KR-87, a Biofilm Producing Representative of the Genus Deinococcus.</title>
        <authorList>
            <person name="Boren L.S."/>
            <person name="Grosso R.A."/>
            <person name="Hugenberg-Cox A.N."/>
            <person name="Hill J.T.E."/>
            <person name="Albert C.M."/>
            <person name="Tuohy J.M."/>
        </authorList>
    </citation>
    <scope>NUCLEOTIDE SEQUENCE</scope>
    <source>
        <strain evidence="1">KR-87</strain>
    </source>
</reference>
<dbReference type="InterPro" id="IPR027417">
    <property type="entry name" value="P-loop_NTPase"/>
</dbReference>
<dbReference type="RefSeq" id="WP_350242577.1">
    <property type="nucleotide sequence ID" value="NZ_CP158299.1"/>
</dbReference>
<dbReference type="Pfam" id="PF13238">
    <property type="entry name" value="AAA_18"/>
    <property type="match status" value="1"/>
</dbReference>
<name>A0AAU7U7T8_9DEIO</name>
<dbReference type="EMBL" id="CP158299">
    <property type="protein sequence ID" value="XBV84540.1"/>
    <property type="molecule type" value="Genomic_DNA"/>
</dbReference>
<dbReference type="KEGG" id="dsc:ABOD76_13945"/>
<dbReference type="AlphaFoldDB" id="A0AAU7U7T8"/>
<organism evidence="1">
    <name type="scientific">Deinococcus sonorensis KR-87</name>
    <dbReference type="NCBI Taxonomy" id="694439"/>
    <lineage>
        <taxon>Bacteria</taxon>
        <taxon>Thermotogati</taxon>
        <taxon>Deinococcota</taxon>
        <taxon>Deinococci</taxon>
        <taxon>Deinococcales</taxon>
        <taxon>Deinococcaceae</taxon>
        <taxon>Deinococcus</taxon>
    </lineage>
</organism>
<dbReference type="SUPFAM" id="SSF52540">
    <property type="entry name" value="P-loop containing nucleoside triphosphate hydrolases"/>
    <property type="match status" value="1"/>
</dbReference>
<evidence type="ECO:0000313" key="1">
    <source>
        <dbReference type="EMBL" id="XBV84540.1"/>
    </source>
</evidence>
<sequence length="159" mass="17673">MKRVLITGMSGTGKSSVIQALSGRGLSALDTDTDDWSVWQTGEDGPDWVWREDRMARLLAAPPGDPLFVSGCKSNQGQFYDRFEAVVLLTAPLELLLERVAARTTNPYGRSAEERQQITDHVRWVEPLLRRRATLELDTSILTVPQVVDRLLALADLPA</sequence>
<proteinExistence type="predicted"/>